<dbReference type="Proteomes" id="UP000298663">
    <property type="component" value="Unassembled WGS sequence"/>
</dbReference>
<gene>
    <name evidence="2" type="ORF">L596_016654</name>
</gene>
<comment type="caution">
    <text evidence="2">The sequence shown here is derived from an EMBL/GenBank/DDBJ whole genome shotgun (WGS) entry which is preliminary data.</text>
</comment>
<evidence type="ECO:0000313" key="2">
    <source>
        <dbReference type="EMBL" id="TKR82990.1"/>
    </source>
</evidence>
<evidence type="ECO:0008006" key="4">
    <source>
        <dbReference type="Google" id="ProtNLM"/>
    </source>
</evidence>
<evidence type="ECO:0000256" key="1">
    <source>
        <dbReference type="SAM" id="MobiDB-lite"/>
    </source>
</evidence>
<protein>
    <recommendedName>
        <fullName evidence="4">Cysteine-rich transmembrane CYSTM domain-containing protein</fullName>
    </recommendedName>
</protein>
<name>A0A4U5NJK2_STECR</name>
<sequence length="94" mass="10566">MSYPPQYINQQPLPQQGYAQGPYPAGYYPPPQGYYPPPQPQVIYREERSHRGMDANSCWLLSILALCCGCLLGDCFDTNCCCCLIPCALPRFGR</sequence>
<reference evidence="2 3" key="2">
    <citation type="journal article" date="2019" name="G3 (Bethesda)">
        <title>Hybrid Assembly of the Genome of the Entomopathogenic Nematode Steinernema carpocapsae Identifies the X-Chromosome.</title>
        <authorList>
            <person name="Serra L."/>
            <person name="Macchietto M."/>
            <person name="Macias-Munoz A."/>
            <person name="McGill C.J."/>
            <person name="Rodriguez I.M."/>
            <person name="Rodriguez B."/>
            <person name="Murad R."/>
            <person name="Mortazavi A."/>
        </authorList>
    </citation>
    <scope>NUCLEOTIDE SEQUENCE [LARGE SCALE GENOMIC DNA]</scope>
    <source>
        <strain evidence="2 3">ALL</strain>
    </source>
</reference>
<proteinExistence type="predicted"/>
<dbReference type="AlphaFoldDB" id="A0A4U5NJK2"/>
<keyword evidence="3" id="KW-1185">Reference proteome</keyword>
<feature type="region of interest" description="Disordered" evidence="1">
    <location>
        <begin position="1"/>
        <end position="33"/>
    </location>
</feature>
<accession>A0A4U5NJK2</accession>
<feature type="compositionally biased region" description="Low complexity" evidence="1">
    <location>
        <begin position="10"/>
        <end position="26"/>
    </location>
</feature>
<organism evidence="2 3">
    <name type="scientific">Steinernema carpocapsae</name>
    <name type="common">Entomopathogenic nematode</name>
    <dbReference type="NCBI Taxonomy" id="34508"/>
    <lineage>
        <taxon>Eukaryota</taxon>
        <taxon>Metazoa</taxon>
        <taxon>Ecdysozoa</taxon>
        <taxon>Nematoda</taxon>
        <taxon>Chromadorea</taxon>
        <taxon>Rhabditida</taxon>
        <taxon>Tylenchina</taxon>
        <taxon>Panagrolaimomorpha</taxon>
        <taxon>Strongyloidoidea</taxon>
        <taxon>Steinernematidae</taxon>
        <taxon>Steinernema</taxon>
    </lineage>
</organism>
<dbReference type="EMBL" id="AZBU02000004">
    <property type="protein sequence ID" value="TKR82990.1"/>
    <property type="molecule type" value="Genomic_DNA"/>
</dbReference>
<reference evidence="2 3" key="1">
    <citation type="journal article" date="2015" name="Genome Biol.">
        <title>Comparative genomics of Steinernema reveals deeply conserved gene regulatory networks.</title>
        <authorList>
            <person name="Dillman A.R."/>
            <person name="Macchietto M."/>
            <person name="Porter C.F."/>
            <person name="Rogers A."/>
            <person name="Williams B."/>
            <person name="Antoshechkin I."/>
            <person name="Lee M.M."/>
            <person name="Goodwin Z."/>
            <person name="Lu X."/>
            <person name="Lewis E.E."/>
            <person name="Goodrich-Blair H."/>
            <person name="Stock S.P."/>
            <person name="Adams B.J."/>
            <person name="Sternberg P.W."/>
            <person name="Mortazavi A."/>
        </authorList>
    </citation>
    <scope>NUCLEOTIDE SEQUENCE [LARGE SCALE GENOMIC DNA]</scope>
    <source>
        <strain evidence="2 3">ALL</strain>
    </source>
</reference>
<evidence type="ECO:0000313" key="3">
    <source>
        <dbReference type="Proteomes" id="UP000298663"/>
    </source>
</evidence>